<sequence>MAVLCDEAQAAIAVPEAAKALRALLLGLPSNNGCWPSGRHSKDGSLTATRDSPAMAVLRQGVTSYVSYLGNNASSTNKSSSTYGFINKAARSTEGKAALSIRLPRRQIKPVEDEKLPAPATALTGVMNCFGRDARTKTMLRRPTTNEARLFGVLVQTQRLGLSTAPGIF</sequence>
<dbReference type="RefSeq" id="XP_044725478.1">
    <property type="nucleotide sequence ID" value="XM_044859078.1"/>
</dbReference>
<comment type="caution">
    <text evidence="1">The sequence shown here is derived from an EMBL/GenBank/DDBJ whole genome shotgun (WGS) entry which is preliminary data.</text>
</comment>
<gene>
    <name evidence="1" type="ORF">HRG_00607</name>
</gene>
<dbReference type="Proteomes" id="UP000824596">
    <property type="component" value="Unassembled WGS sequence"/>
</dbReference>
<organism evidence="1 2">
    <name type="scientific">Hirsutella rhossiliensis</name>
    <dbReference type="NCBI Taxonomy" id="111463"/>
    <lineage>
        <taxon>Eukaryota</taxon>
        <taxon>Fungi</taxon>
        <taxon>Dikarya</taxon>
        <taxon>Ascomycota</taxon>
        <taxon>Pezizomycotina</taxon>
        <taxon>Sordariomycetes</taxon>
        <taxon>Hypocreomycetidae</taxon>
        <taxon>Hypocreales</taxon>
        <taxon>Ophiocordycipitaceae</taxon>
        <taxon>Hirsutella</taxon>
    </lineage>
</organism>
<keyword evidence="2" id="KW-1185">Reference proteome</keyword>
<evidence type="ECO:0000313" key="1">
    <source>
        <dbReference type="EMBL" id="KAH0967965.1"/>
    </source>
</evidence>
<dbReference type="EMBL" id="JAIZPD010000001">
    <property type="protein sequence ID" value="KAH0967965.1"/>
    <property type="molecule type" value="Genomic_DNA"/>
</dbReference>
<name>A0A9P8N6Q9_9HYPO</name>
<dbReference type="GeneID" id="68349736"/>
<reference evidence="1" key="1">
    <citation type="submission" date="2021-09" db="EMBL/GenBank/DDBJ databases">
        <title>A high-quality genome of the endoparasitic fungus Hirsutella rhossiliensis with a comparison of Hirsutella genomes reveals transposable elements contributing to genome size variation.</title>
        <authorList>
            <person name="Lin R."/>
            <person name="Jiao Y."/>
            <person name="Sun X."/>
            <person name="Ling J."/>
            <person name="Xie B."/>
            <person name="Cheng X."/>
        </authorList>
    </citation>
    <scope>NUCLEOTIDE SEQUENCE</scope>
    <source>
        <strain evidence="1">HR02</strain>
    </source>
</reference>
<evidence type="ECO:0000313" key="2">
    <source>
        <dbReference type="Proteomes" id="UP000824596"/>
    </source>
</evidence>
<dbReference type="AlphaFoldDB" id="A0A9P8N6Q9"/>
<accession>A0A9P8N6Q9</accession>
<protein>
    <submittedName>
        <fullName evidence="1">Uncharacterized protein</fullName>
    </submittedName>
</protein>
<proteinExistence type="predicted"/>